<keyword evidence="2" id="KW-1185">Reference proteome</keyword>
<gene>
    <name evidence="1" type="ORF">ASJ81_04390</name>
</gene>
<dbReference type="AlphaFoldDB" id="A0A2A2HUK8"/>
<dbReference type="EMBL" id="LMVP01000146">
    <property type="protein sequence ID" value="PAV12970.1"/>
    <property type="molecule type" value="Genomic_DNA"/>
</dbReference>
<dbReference type="Proteomes" id="UP000218164">
    <property type="component" value="Unassembled WGS sequence"/>
</dbReference>
<proteinExistence type="predicted"/>
<reference evidence="1 2" key="1">
    <citation type="journal article" date="2017" name="BMC Genomics">
        <title>Genomic analysis of methanogenic archaea reveals a shift towards energy conservation.</title>
        <authorList>
            <person name="Gilmore S.P."/>
            <person name="Henske J.K."/>
            <person name="Sexton J.A."/>
            <person name="Solomon K.V."/>
            <person name="Seppala S."/>
            <person name="Yoo J.I."/>
            <person name="Huyett L.M."/>
            <person name="Pressman A."/>
            <person name="Cogan J.Z."/>
            <person name="Kivenson V."/>
            <person name="Peng X."/>
            <person name="Tan Y."/>
            <person name="Valentine D.L."/>
            <person name="O'Malley M.A."/>
        </authorList>
    </citation>
    <scope>NUCLEOTIDE SEQUENCE [LARGE SCALE GENOMIC DNA]</scope>
    <source>
        <strain evidence="1 2">MC-15</strain>
    </source>
</reference>
<evidence type="ECO:0000313" key="1">
    <source>
        <dbReference type="EMBL" id="PAV12970.1"/>
    </source>
</evidence>
<accession>A0A2A2HUK8</accession>
<protein>
    <submittedName>
        <fullName evidence="1">Uncharacterized protein</fullName>
    </submittedName>
</protein>
<comment type="caution">
    <text evidence="1">The sequence shown here is derived from an EMBL/GenBank/DDBJ whole genome shotgun (WGS) entry which is preliminary data.</text>
</comment>
<organism evidence="1 2">
    <name type="scientific">Methanosarcina spelaei</name>
    <dbReference type="NCBI Taxonomy" id="1036679"/>
    <lineage>
        <taxon>Archaea</taxon>
        <taxon>Methanobacteriati</taxon>
        <taxon>Methanobacteriota</taxon>
        <taxon>Stenosarchaea group</taxon>
        <taxon>Methanomicrobia</taxon>
        <taxon>Methanosarcinales</taxon>
        <taxon>Methanosarcinaceae</taxon>
        <taxon>Methanosarcina</taxon>
    </lineage>
</organism>
<name>A0A2A2HUK8_9EURY</name>
<evidence type="ECO:0000313" key="2">
    <source>
        <dbReference type="Proteomes" id="UP000218164"/>
    </source>
</evidence>
<sequence length="84" mass="9577">MENKGGAAKLEVTKFYSERMFCGPEKRNCLARVRECKNAQLTYSVENNDQELFTAICSTIFGRSTKDVGSWMKLRDMKPIDTTS</sequence>